<accession>A0A1B6P7E0</accession>
<keyword evidence="1" id="KW-1133">Transmembrane helix</keyword>
<protein>
    <submittedName>
        <fullName evidence="2">Uncharacterized protein</fullName>
    </submittedName>
</protein>
<dbReference type="EMBL" id="CM000768">
    <property type="protein sequence ID" value="KXG21607.1"/>
    <property type="molecule type" value="Genomic_DNA"/>
</dbReference>
<keyword evidence="3" id="KW-1185">Reference proteome</keyword>
<reference evidence="2 3" key="1">
    <citation type="journal article" date="2009" name="Nature">
        <title>The Sorghum bicolor genome and the diversification of grasses.</title>
        <authorList>
            <person name="Paterson A.H."/>
            <person name="Bowers J.E."/>
            <person name="Bruggmann R."/>
            <person name="Dubchak I."/>
            <person name="Grimwood J."/>
            <person name="Gundlach H."/>
            <person name="Haberer G."/>
            <person name="Hellsten U."/>
            <person name="Mitros T."/>
            <person name="Poliakov A."/>
            <person name="Schmutz J."/>
            <person name="Spannagl M."/>
            <person name="Tang H."/>
            <person name="Wang X."/>
            <person name="Wicker T."/>
            <person name="Bharti A.K."/>
            <person name="Chapman J."/>
            <person name="Feltus F.A."/>
            <person name="Gowik U."/>
            <person name="Grigoriev I.V."/>
            <person name="Lyons E."/>
            <person name="Maher C.A."/>
            <person name="Martis M."/>
            <person name="Narechania A."/>
            <person name="Otillar R.P."/>
            <person name="Penning B.W."/>
            <person name="Salamov A.A."/>
            <person name="Wang Y."/>
            <person name="Zhang L."/>
            <person name="Carpita N.C."/>
            <person name="Freeling M."/>
            <person name="Gingle A.R."/>
            <person name="Hash C.T."/>
            <person name="Keller B."/>
            <person name="Klein P."/>
            <person name="Kresovich S."/>
            <person name="McCann M.C."/>
            <person name="Ming R."/>
            <person name="Peterson D.G."/>
            <person name="Mehboob-ur-Rahman"/>
            <person name="Ware D."/>
            <person name="Westhoff P."/>
            <person name="Mayer K.F."/>
            <person name="Messing J."/>
            <person name="Rokhsar D.S."/>
        </authorList>
    </citation>
    <scope>NUCLEOTIDE SEQUENCE [LARGE SCALE GENOMIC DNA]</scope>
    <source>
        <strain evidence="3">cv. BTx623</strain>
    </source>
</reference>
<dbReference type="InParanoid" id="A0A1B6P7E0"/>
<name>A0A1B6P7E0_SORBI</name>
<feature type="transmembrane region" description="Helical" evidence="1">
    <location>
        <begin position="54"/>
        <end position="76"/>
    </location>
</feature>
<dbReference type="Gramene" id="KXG21607">
    <property type="protein sequence ID" value="KXG21607"/>
    <property type="gene ID" value="SORBI_3009G085700"/>
</dbReference>
<proteinExistence type="predicted"/>
<sequence length="79" mass="8937">MSKVEPIHATQALQPVLGAHDTWSPHSCSSLTFRHFLICGRTRTTTNGRPTHVIVVPLYLSLCFSEHIIFTILLIFSYQ</sequence>
<gene>
    <name evidence="2" type="ORF">SORBI_3009G085700</name>
</gene>
<evidence type="ECO:0000313" key="2">
    <source>
        <dbReference type="EMBL" id="KXG21607.1"/>
    </source>
</evidence>
<evidence type="ECO:0000313" key="3">
    <source>
        <dbReference type="Proteomes" id="UP000000768"/>
    </source>
</evidence>
<dbReference type="AlphaFoldDB" id="A0A1B6P7E0"/>
<dbReference type="Proteomes" id="UP000000768">
    <property type="component" value="Chromosome 9"/>
</dbReference>
<reference evidence="3" key="2">
    <citation type="journal article" date="2018" name="Plant J.">
        <title>The Sorghum bicolor reference genome: improved assembly, gene annotations, a transcriptome atlas, and signatures of genome organization.</title>
        <authorList>
            <person name="McCormick R.F."/>
            <person name="Truong S.K."/>
            <person name="Sreedasyam A."/>
            <person name="Jenkins J."/>
            <person name="Shu S."/>
            <person name="Sims D."/>
            <person name="Kennedy M."/>
            <person name="Amirebrahimi M."/>
            <person name="Weers B.D."/>
            <person name="McKinley B."/>
            <person name="Mattison A."/>
            <person name="Morishige D.T."/>
            <person name="Grimwood J."/>
            <person name="Schmutz J."/>
            <person name="Mullet J.E."/>
        </authorList>
    </citation>
    <scope>NUCLEOTIDE SEQUENCE [LARGE SCALE GENOMIC DNA]</scope>
    <source>
        <strain evidence="3">cv. BTx623</strain>
    </source>
</reference>
<keyword evidence="1" id="KW-0472">Membrane</keyword>
<keyword evidence="1" id="KW-0812">Transmembrane</keyword>
<evidence type="ECO:0000256" key="1">
    <source>
        <dbReference type="SAM" id="Phobius"/>
    </source>
</evidence>
<organism evidence="2 3">
    <name type="scientific">Sorghum bicolor</name>
    <name type="common">Sorghum</name>
    <name type="synonym">Sorghum vulgare</name>
    <dbReference type="NCBI Taxonomy" id="4558"/>
    <lineage>
        <taxon>Eukaryota</taxon>
        <taxon>Viridiplantae</taxon>
        <taxon>Streptophyta</taxon>
        <taxon>Embryophyta</taxon>
        <taxon>Tracheophyta</taxon>
        <taxon>Spermatophyta</taxon>
        <taxon>Magnoliopsida</taxon>
        <taxon>Liliopsida</taxon>
        <taxon>Poales</taxon>
        <taxon>Poaceae</taxon>
        <taxon>PACMAD clade</taxon>
        <taxon>Panicoideae</taxon>
        <taxon>Andropogonodae</taxon>
        <taxon>Andropogoneae</taxon>
        <taxon>Sorghinae</taxon>
        <taxon>Sorghum</taxon>
    </lineage>
</organism>